<keyword evidence="14" id="KW-1185">Reference proteome</keyword>
<evidence type="ECO:0000256" key="5">
    <source>
        <dbReference type="ARBA" id="ARBA00022824"/>
    </source>
</evidence>
<comment type="caution">
    <text evidence="13">The sequence shown here is derived from an EMBL/GenBank/DDBJ whole genome shotgun (WGS) entry which is preliminary data.</text>
</comment>
<dbReference type="GO" id="GO:0005789">
    <property type="term" value="C:endoplasmic reticulum membrane"/>
    <property type="evidence" value="ECO:0007669"/>
    <property type="project" value="UniProtKB-SubCell"/>
</dbReference>
<keyword evidence="7" id="KW-0653">Protein transport</keyword>
<feature type="compositionally biased region" description="Polar residues" evidence="11">
    <location>
        <begin position="99"/>
        <end position="110"/>
    </location>
</feature>
<dbReference type="GO" id="GO:0015031">
    <property type="term" value="P:protein transport"/>
    <property type="evidence" value="ECO:0007669"/>
    <property type="project" value="UniProtKB-KW"/>
</dbReference>
<organism evidence="13 14">
    <name type="scientific">Saccharomycopsis crataegensis</name>
    <dbReference type="NCBI Taxonomy" id="43959"/>
    <lineage>
        <taxon>Eukaryota</taxon>
        <taxon>Fungi</taxon>
        <taxon>Dikarya</taxon>
        <taxon>Ascomycota</taxon>
        <taxon>Saccharomycotina</taxon>
        <taxon>Saccharomycetes</taxon>
        <taxon>Saccharomycopsidaceae</taxon>
        <taxon>Saccharomycopsis</taxon>
    </lineage>
</organism>
<keyword evidence="5" id="KW-0256">Endoplasmic reticulum</keyword>
<evidence type="ECO:0000256" key="8">
    <source>
        <dbReference type="ARBA" id="ARBA00022989"/>
    </source>
</evidence>
<sequence length="266" mass="30213">METRIGNLITNLDVQVARHKQQSSTSANDSSFLNLVVGNSLQYDADMIHRLIISNNLNNLKEKLHETNNKIYEEQFQALSSLRHLNKENEEAKKKQIAESVTGSQTQQEHSITKPEIIRGNENITSATSINLQETEEDDLTQLRHRLLSRKGSSLVSSNLNMENQNDNHQLRQDSILNDMMGLVGQFRENMSRLNDSIVNDTNILNDTTKNLEKVDTVAHQVGKKMRVFNEQGKVGFWFYVYATGGLVIAVIVMLLIIRLVPRSLL</sequence>
<evidence type="ECO:0000256" key="10">
    <source>
        <dbReference type="SAM" id="Coils"/>
    </source>
</evidence>
<accession>A0AAV5QJA1</accession>
<keyword evidence="4 12" id="KW-0812">Transmembrane</keyword>
<evidence type="ECO:0000256" key="2">
    <source>
        <dbReference type="ARBA" id="ARBA00007891"/>
    </source>
</evidence>
<dbReference type="GeneID" id="90072832"/>
<feature type="region of interest" description="Disordered" evidence="11">
    <location>
        <begin position="89"/>
        <end position="112"/>
    </location>
</feature>
<evidence type="ECO:0000256" key="4">
    <source>
        <dbReference type="ARBA" id="ARBA00022692"/>
    </source>
</evidence>
<comment type="subcellular location">
    <subcellularLocation>
        <location evidence="1">Endoplasmic reticulum membrane</location>
        <topology evidence="1">Single-pass type IV membrane protein</topology>
    </subcellularLocation>
</comment>
<dbReference type="AlphaFoldDB" id="A0AAV5QJA1"/>
<reference evidence="13 14" key="1">
    <citation type="journal article" date="2023" name="Elife">
        <title>Identification of key yeast species and microbe-microbe interactions impacting larval growth of Drosophila in the wild.</title>
        <authorList>
            <person name="Mure A."/>
            <person name="Sugiura Y."/>
            <person name="Maeda R."/>
            <person name="Honda K."/>
            <person name="Sakurai N."/>
            <person name="Takahashi Y."/>
            <person name="Watada M."/>
            <person name="Katoh T."/>
            <person name="Gotoh A."/>
            <person name="Gotoh Y."/>
            <person name="Taniguchi I."/>
            <person name="Nakamura K."/>
            <person name="Hayashi T."/>
            <person name="Katayama T."/>
            <person name="Uemura T."/>
            <person name="Hattori Y."/>
        </authorList>
    </citation>
    <scope>NUCLEOTIDE SEQUENCE [LARGE SCALE GENOMIC DNA]</scope>
    <source>
        <strain evidence="13 14">SC-9</strain>
    </source>
</reference>
<comment type="similarity">
    <text evidence="2">Belongs to the USE1 family.</text>
</comment>
<evidence type="ECO:0000256" key="3">
    <source>
        <dbReference type="ARBA" id="ARBA00022448"/>
    </source>
</evidence>
<evidence type="ECO:0000256" key="11">
    <source>
        <dbReference type="SAM" id="MobiDB-lite"/>
    </source>
</evidence>
<protein>
    <recommendedName>
        <fullName evidence="15">t-SNARE coiled-coil homology domain-containing protein</fullName>
    </recommendedName>
</protein>
<keyword evidence="9 12" id="KW-0472">Membrane</keyword>
<evidence type="ECO:0000256" key="6">
    <source>
        <dbReference type="ARBA" id="ARBA00022892"/>
    </source>
</evidence>
<dbReference type="RefSeq" id="XP_064851853.1">
    <property type="nucleotide sequence ID" value="XM_064995781.1"/>
</dbReference>
<evidence type="ECO:0000256" key="9">
    <source>
        <dbReference type="ARBA" id="ARBA00023136"/>
    </source>
</evidence>
<proteinExistence type="inferred from homology"/>
<gene>
    <name evidence="13" type="ORF">DASC09_021780</name>
</gene>
<evidence type="ECO:0000256" key="12">
    <source>
        <dbReference type="SAM" id="Phobius"/>
    </source>
</evidence>
<dbReference type="Pfam" id="PF09753">
    <property type="entry name" value="Use1"/>
    <property type="match status" value="1"/>
</dbReference>
<evidence type="ECO:0000313" key="14">
    <source>
        <dbReference type="Proteomes" id="UP001360560"/>
    </source>
</evidence>
<keyword evidence="8 12" id="KW-1133">Transmembrane helix</keyword>
<evidence type="ECO:0000256" key="1">
    <source>
        <dbReference type="ARBA" id="ARBA00004163"/>
    </source>
</evidence>
<evidence type="ECO:0000256" key="7">
    <source>
        <dbReference type="ARBA" id="ARBA00022927"/>
    </source>
</evidence>
<keyword evidence="10" id="KW-0175">Coiled coil</keyword>
<keyword evidence="3" id="KW-0813">Transport</keyword>
<evidence type="ECO:0000313" key="13">
    <source>
        <dbReference type="EMBL" id="GMM34853.1"/>
    </source>
</evidence>
<feature type="transmembrane region" description="Helical" evidence="12">
    <location>
        <begin position="237"/>
        <end position="261"/>
    </location>
</feature>
<dbReference type="Proteomes" id="UP001360560">
    <property type="component" value="Unassembled WGS sequence"/>
</dbReference>
<name>A0AAV5QJA1_9ASCO</name>
<dbReference type="InterPro" id="IPR019150">
    <property type="entry name" value="Vesicle_transport_protein_Use1"/>
</dbReference>
<feature type="coiled-coil region" evidence="10">
    <location>
        <begin position="50"/>
        <end position="77"/>
    </location>
</feature>
<dbReference type="EMBL" id="BTFZ01000004">
    <property type="protein sequence ID" value="GMM34853.1"/>
    <property type="molecule type" value="Genomic_DNA"/>
</dbReference>
<dbReference type="GO" id="GO:0016192">
    <property type="term" value="P:vesicle-mediated transport"/>
    <property type="evidence" value="ECO:0007669"/>
    <property type="project" value="UniProtKB-KW"/>
</dbReference>
<evidence type="ECO:0008006" key="15">
    <source>
        <dbReference type="Google" id="ProtNLM"/>
    </source>
</evidence>
<keyword evidence="6" id="KW-0931">ER-Golgi transport</keyword>